<feature type="transmembrane region" description="Helical" evidence="6">
    <location>
        <begin position="253"/>
        <end position="275"/>
    </location>
</feature>
<sequence length="417" mass="47336">MFNKIKFLINHREIRNFINYYIFTIINAAIGIFSISYLTKHILPEDYGMIGIYASILFFLPTLMSFSANGLQAIEIVDLEKDKYLEFRNSLISFVLISFSVCFIFTILASLMFEQYSFVIVMATIMGFITTFSSIHNTELFQYSQATRFGLISTVTVLLGFGLTVIFLSFFDLDWKFRIVAIVLAEFIVLIIRFFFLSTIGSSFYFIFDKVHFKYIIKYGAPLIISVLAGWVLNQSDRYFLLNSFGLKEVGLYAAAAGVASFVVMINSNMIKVIYPLVYKKLSEREGKNFILKVSGIYSVIILVISIFFCVALSFFGPFFLGKKYLSAMPIIYIMCIAQAFFGIYTTTGLVIDYFKMTKLKTILVLLSAVLVIVLSFILIPIVGIYGPAIASLLSFLFLSILSLIISLSLFKKYNVI</sequence>
<gene>
    <name evidence="7" type="ORF">LNP81_01925</name>
</gene>
<dbReference type="Proteomes" id="UP001430679">
    <property type="component" value="Unassembled WGS sequence"/>
</dbReference>
<feature type="transmembrane region" description="Helical" evidence="6">
    <location>
        <begin position="215"/>
        <end position="233"/>
    </location>
</feature>
<proteinExistence type="predicted"/>
<feature type="transmembrane region" description="Helical" evidence="6">
    <location>
        <begin position="118"/>
        <end position="137"/>
    </location>
</feature>
<evidence type="ECO:0000313" key="8">
    <source>
        <dbReference type="Proteomes" id="UP001430679"/>
    </source>
</evidence>
<evidence type="ECO:0000313" key="7">
    <source>
        <dbReference type="EMBL" id="MCC9061746.1"/>
    </source>
</evidence>
<reference evidence="7" key="1">
    <citation type="submission" date="2021-11" db="EMBL/GenBank/DDBJ databases">
        <title>Description of novel Flavobacterium species.</title>
        <authorList>
            <person name="Saticioglu I.B."/>
            <person name="Ay H."/>
            <person name="Altun S."/>
            <person name="Duman M."/>
        </authorList>
    </citation>
    <scope>NUCLEOTIDE SEQUENCE</scope>
    <source>
        <strain evidence="7">F-30</strain>
    </source>
</reference>
<dbReference type="EMBL" id="JAJJMM010000001">
    <property type="protein sequence ID" value="MCC9061746.1"/>
    <property type="molecule type" value="Genomic_DNA"/>
</dbReference>
<feature type="transmembrane region" description="Helical" evidence="6">
    <location>
        <begin position="364"/>
        <end position="383"/>
    </location>
</feature>
<keyword evidence="3 6" id="KW-0812">Transmembrane</keyword>
<feature type="transmembrane region" description="Helical" evidence="6">
    <location>
        <begin position="331"/>
        <end position="352"/>
    </location>
</feature>
<feature type="transmembrane region" description="Helical" evidence="6">
    <location>
        <begin position="91"/>
        <end position="112"/>
    </location>
</feature>
<feature type="transmembrane region" description="Helical" evidence="6">
    <location>
        <begin position="177"/>
        <end position="208"/>
    </location>
</feature>
<evidence type="ECO:0000256" key="2">
    <source>
        <dbReference type="ARBA" id="ARBA00022475"/>
    </source>
</evidence>
<protein>
    <submittedName>
        <fullName evidence="7">Oligosaccharide flippase family protein</fullName>
    </submittedName>
</protein>
<feature type="transmembrane region" description="Helical" evidence="6">
    <location>
        <begin position="20"/>
        <end position="38"/>
    </location>
</feature>
<comment type="subcellular location">
    <subcellularLocation>
        <location evidence="1">Cell membrane</location>
        <topology evidence="1">Multi-pass membrane protein</topology>
    </subcellularLocation>
</comment>
<dbReference type="RefSeq" id="WP_230033060.1">
    <property type="nucleotide sequence ID" value="NZ_JAJJMM010000001.1"/>
</dbReference>
<evidence type="ECO:0000256" key="6">
    <source>
        <dbReference type="SAM" id="Phobius"/>
    </source>
</evidence>
<keyword evidence="8" id="KW-1185">Reference proteome</keyword>
<organism evidence="7 8">
    <name type="scientific">Flavobacterium piscisymbiosum</name>
    <dbReference type="NCBI Taxonomy" id="2893753"/>
    <lineage>
        <taxon>Bacteria</taxon>
        <taxon>Pseudomonadati</taxon>
        <taxon>Bacteroidota</taxon>
        <taxon>Flavobacteriia</taxon>
        <taxon>Flavobacteriales</taxon>
        <taxon>Flavobacteriaceae</taxon>
        <taxon>Flavobacterium</taxon>
    </lineage>
</organism>
<evidence type="ECO:0000256" key="4">
    <source>
        <dbReference type="ARBA" id="ARBA00022989"/>
    </source>
</evidence>
<keyword evidence="5 6" id="KW-0472">Membrane</keyword>
<dbReference type="InterPro" id="IPR050833">
    <property type="entry name" value="Poly_Biosynth_Transport"/>
</dbReference>
<keyword evidence="4 6" id="KW-1133">Transmembrane helix</keyword>
<feature type="transmembrane region" description="Helical" evidence="6">
    <location>
        <begin position="50"/>
        <end position="71"/>
    </location>
</feature>
<comment type="caution">
    <text evidence="7">The sequence shown here is derived from an EMBL/GenBank/DDBJ whole genome shotgun (WGS) entry which is preliminary data.</text>
</comment>
<accession>A0ABS8M8B2</accession>
<dbReference type="Pfam" id="PF01943">
    <property type="entry name" value="Polysacc_synt"/>
    <property type="match status" value="1"/>
</dbReference>
<dbReference type="InterPro" id="IPR002797">
    <property type="entry name" value="Polysacc_synth"/>
</dbReference>
<evidence type="ECO:0000256" key="1">
    <source>
        <dbReference type="ARBA" id="ARBA00004651"/>
    </source>
</evidence>
<evidence type="ECO:0000256" key="5">
    <source>
        <dbReference type="ARBA" id="ARBA00023136"/>
    </source>
</evidence>
<dbReference type="PANTHER" id="PTHR30250:SF11">
    <property type="entry name" value="O-ANTIGEN TRANSPORTER-RELATED"/>
    <property type="match status" value="1"/>
</dbReference>
<feature type="transmembrane region" description="Helical" evidence="6">
    <location>
        <begin position="389"/>
        <end position="411"/>
    </location>
</feature>
<feature type="transmembrane region" description="Helical" evidence="6">
    <location>
        <begin position="149"/>
        <end position="171"/>
    </location>
</feature>
<dbReference type="PANTHER" id="PTHR30250">
    <property type="entry name" value="PST FAMILY PREDICTED COLANIC ACID TRANSPORTER"/>
    <property type="match status" value="1"/>
</dbReference>
<evidence type="ECO:0000256" key="3">
    <source>
        <dbReference type="ARBA" id="ARBA00022692"/>
    </source>
</evidence>
<feature type="transmembrane region" description="Helical" evidence="6">
    <location>
        <begin position="296"/>
        <end position="319"/>
    </location>
</feature>
<name>A0ABS8M8B2_9FLAO</name>
<keyword evidence="2" id="KW-1003">Cell membrane</keyword>